<keyword evidence="4" id="KW-0472">Membrane</keyword>
<keyword evidence="4" id="KW-0812">Transmembrane</keyword>
<dbReference type="CDD" id="cd06423">
    <property type="entry name" value="CESA_like"/>
    <property type="match status" value="1"/>
</dbReference>
<evidence type="ECO:0000313" key="6">
    <source>
        <dbReference type="EMBL" id="CUH60311.1"/>
    </source>
</evidence>
<feature type="transmembrane region" description="Helical" evidence="4">
    <location>
        <begin position="515"/>
        <end position="535"/>
    </location>
</feature>
<feature type="transmembrane region" description="Helical" evidence="4">
    <location>
        <begin position="77"/>
        <end position="98"/>
    </location>
</feature>
<dbReference type="InterPro" id="IPR029044">
    <property type="entry name" value="Nucleotide-diphossugar_trans"/>
</dbReference>
<evidence type="ECO:0000313" key="7">
    <source>
        <dbReference type="Proteomes" id="UP000051298"/>
    </source>
</evidence>
<evidence type="ECO:0000259" key="5">
    <source>
        <dbReference type="Pfam" id="PF00535"/>
    </source>
</evidence>
<dbReference type="RefSeq" id="WP_058123320.1">
    <property type="nucleotide sequence ID" value="NZ_CYRX01000025.1"/>
</dbReference>
<evidence type="ECO:0000256" key="4">
    <source>
        <dbReference type="SAM" id="Phobius"/>
    </source>
</evidence>
<dbReference type="PANTHER" id="PTHR43630:SF1">
    <property type="entry name" value="POLY-BETA-1,6-N-ACETYL-D-GLUCOSAMINE SYNTHASE"/>
    <property type="match status" value="1"/>
</dbReference>
<dbReference type="PANTHER" id="PTHR43630">
    <property type="entry name" value="POLY-BETA-1,6-N-ACETYL-D-GLUCOSAMINE SYNTHASE"/>
    <property type="match status" value="1"/>
</dbReference>
<sequence length="627" mass="69106">MIAQRPKDAPAKRSTHEFWSVDSAPKQFSHQVPQSRAPLLLVVFCVLSTASLWGLGNIPLLAALFPQHDIYFFQGYQGYYTVSVRTFILCFYISFAVFMDRRPGHMFGMMVDMCLSYLAFCVLLDGASAVIHLWLGVALHVNVVAIVSGVAGFAIYSFKLLERGRMPPPIAMEIDTRRNWQTMATVGCVALLCAGLSVWVTLLDLNAVHALRNIALLGGIGPGVFLFLPSFFVTLYLVSSLMLLRDRHRTFMPPVTIFVPAHNEAHIIARVIAAADASAAQYADAVHMIIANNNSTDDTHALADRALGACAHMTGEVFLETRAGKSHALNAAIDRVQTEYMIRLDADTIMFPDALVKVMRHFRDPLCGAVGGLPFSPGGGLFDRARFLEALVKHGFYSVGFTTINSVVGVPGMFAAYCTELPRKLGGFVNGMNGEDTDMSLRIGELGYRLVCDPDVQFESEVPGTYHHMREQRMRWFRSVYHISSRCRALIFSAHATVRGKVVLPYMLVNSGRRAMVVPLVLFGLIEYFGGFHTLRPLEVQAVIAVAVGAPALLACFACLINGKPMALLYLPEYLIFRILRAYFTLESMLSISIKSYAESLDEPVLDVATIRGWFGRGPAPNAQSES</sequence>
<gene>
    <name evidence="6" type="primary">pgaC</name>
    <name evidence="6" type="ORF">THS5294_01600</name>
</gene>
<feature type="transmembrane region" description="Helical" evidence="4">
    <location>
        <begin position="214"/>
        <end position="244"/>
    </location>
</feature>
<feature type="transmembrane region" description="Helical" evidence="4">
    <location>
        <begin position="110"/>
        <end position="135"/>
    </location>
</feature>
<feature type="transmembrane region" description="Helical" evidence="4">
    <location>
        <begin position="39"/>
        <end position="65"/>
    </location>
</feature>
<feature type="transmembrane region" description="Helical" evidence="4">
    <location>
        <begin position="141"/>
        <end position="161"/>
    </location>
</feature>
<reference evidence="6 7" key="1">
    <citation type="submission" date="2015-09" db="EMBL/GenBank/DDBJ databases">
        <authorList>
            <consortium name="Swine Surveillance"/>
        </authorList>
    </citation>
    <scope>NUCLEOTIDE SEQUENCE [LARGE SCALE GENOMIC DNA]</scope>
    <source>
        <strain evidence="6 7">CECT 5294</strain>
    </source>
</reference>
<feature type="transmembrane region" description="Helical" evidence="4">
    <location>
        <begin position="182"/>
        <end position="202"/>
    </location>
</feature>
<dbReference type="Pfam" id="PF00535">
    <property type="entry name" value="Glycos_transf_2"/>
    <property type="match status" value="1"/>
</dbReference>
<evidence type="ECO:0000256" key="3">
    <source>
        <dbReference type="ARBA" id="ARBA00022679"/>
    </source>
</evidence>
<dbReference type="EC" id="2.4.1.-" evidence="6"/>
<dbReference type="Gene3D" id="3.90.550.10">
    <property type="entry name" value="Spore Coat Polysaccharide Biosynthesis Protein SpsA, Chain A"/>
    <property type="match status" value="1"/>
</dbReference>
<dbReference type="AlphaFoldDB" id="A0A0P1FIB0"/>
<name>A0A0P1FIB0_9RHOB</name>
<organism evidence="6 7">
    <name type="scientific">Thalassobacter stenotrophicus</name>
    <dbReference type="NCBI Taxonomy" id="266809"/>
    <lineage>
        <taxon>Bacteria</taxon>
        <taxon>Pseudomonadati</taxon>
        <taxon>Pseudomonadota</taxon>
        <taxon>Alphaproteobacteria</taxon>
        <taxon>Rhodobacterales</taxon>
        <taxon>Roseobacteraceae</taxon>
        <taxon>Thalassobacter</taxon>
    </lineage>
</organism>
<feature type="domain" description="Glycosyltransferase 2-like" evidence="5">
    <location>
        <begin position="256"/>
        <end position="388"/>
    </location>
</feature>
<evidence type="ECO:0000256" key="1">
    <source>
        <dbReference type="ARBA" id="ARBA00006739"/>
    </source>
</evidence>
<dbReference type="Proteomes" id="UP000051298">
    <property type="component" value="Unassembled WGS sequence"/>
</dbReference>
<comment type="similarity">
    <text evidence="1">Belongs to the glycosyltransferase 2 family.</text>
</comment>
<feature type="transmembrane region" description="Helical" evidence="4">
    <location>
        <begin position="541"/>
        <end position="561"/>
    </location>
</feature>
<keyword evidence="2 6" id="KW-0328">Glycosyltransferase</keyword>
<dbReference type="GO" id="GO:0016757">
    <property type="term" value="F:glycosyltransferase activity"/>
    <property type="evidence" value="ECO:0007669"/>
    <property type="project" value="UniProtKB-KW"/>
</dbReference>
<keyword evidence="4" id="KW-1133">Transmembrane helix</keyword>
<proteinExistence type="inferred from homology"/>
<dbReference type="EMBL" id="CYRX01000025">
    <property type="protein sequence ID" value="CUH60311.1"/>
    <property type="molecule type" value="Genomic_DNA"/>
</dbReference>
<evidence type="ECO:0000256" key="2">
    <source>
        <dbReference type="ARBA" id="ARBA00022676"/>
    </source>
</evidence>
<dbReference type="InterPro" id="IPR001173">
    <property type="entry name" value="Glyco_trans_2-like"/>
</dbReference>
<keyword evidence="3 6" id="KW-0808">Transferase</keyword>
<dbReference type="SUPFAM" id="SSF53448">
    <property type="entry name" value="Nucleotide-diphospho-sugar transferases"/>
    <property type="match status" value="1"/>
</dbReference>
<protein>
    <submittedName>
        <fullName evidence="6">Poly-beta-1,6-N-acetyl-D-glucosamine synthase</fullName>
        <ecNumber evidence="6">2.4.1.-</ecNumber>
    </submittedName>
</protein>
<accession>A0A0P1FIB0</accession>